<reference evidence="2 3" key="1">
    <citation type="submission" date="2018-01" db="EMBL/GenBank/DDBJ databases">
        <title>Genome characterization of the sugarcane-associated fungus Trichoderma ghanense CCMA-1212 and their application in lignocelulose bioconversion.</title>
        <authorList>
            <person name="Steindorff A.S."/>
            <person name="Mendes T.D."/>
            <person name="Vilela E.S.D."/>
            <person name="Rodrigues D.S."/>
            <person name="Formighieri E.F."/>
            <person name="Melo I.S."/>
            <person name="Favaro L.C.L."/>
        </authorList>
    </citation>
    <scope>NUCLEOTIDE SEQUENCE [LARGE SCALE GENOMIC DNA]</scope>
    <source>
        <strain evidence="2 3">CCMA-1212</strain>
    </source>
</reference>
<evidence type="ECO:0000313" key="2">
    <source>
        <dbReference type="EMBL" id="TFA99909.1"/>
    </source>
</evidence>
<feature type="compositionally biased region" description="Acidic residues" evidence="1">
    <location>
        <begin position="39"/>
        <end position="48"/>
    </location>
</feature>
<sequence length="177" mass="19018">MGVRGEDRQADGQMGGRTDECHVAASGVASSLSTRQSCADDDDDDNDDAGTTTTLAFALGRGRRGVRLNMWPSRLSTPPHQRPLHLLLCKLQSPRGPIARDILAAWRLQGPRQPFIFNGEDHRPSAAPPLLGILGDSGCLDCQEQTPSARPRTQSPPRPDRPGAGESHRMLGCYGTG</sequence>
<proteinExistence type="predicted"/>
<gene>
    <name evidence="2" type="ORF">CCMA1212_008088</name>
</gene>
<feature type="compositionally biased region" description="Polar residues" evidence="1">
    <location>
        <begin position="143"/>
        <end position="155"/>
    </location>
</feature>
<protein>
    <submittedName>
        <fullName evidence="2">Uncharacterized protein</fullName>
    </submittedName>
</protein>
<feature type="compositionally biased region" description="Basic and acidic residues" evidence="1">
    <location>
        <begin position="158"/>
        <end position="169"/>
    </location>
</feature>
<feature type="region of interest" description="Disordered" evidence="1">
    <location>
        <begin position="137"/>
        <end position="177"/>
    </location>
</feature>
<organism evidence="2 3">
    <name type="scientific">Trichoderma ghanense</name>
    <dbReference type="NCBI Taxonomy" id="65468"/>
    <lineage>
        <taxon>Eukaryota</taxon>
        <taxon>Fungi</taxon>
        <taxon>Dikarya</taxon>
        <taxon>Ascomycota</taxon>
        <taxon>Pezizomycotina</taxon>
        <taxon>Sordariomycetes</taxon>
        <taxon>Hypocreomycetidae</taxon>
        <taxon>Hypocreales</taxon>
        <taxon>Hypocreaceae</taxon>
        <taxon>Trichoderma</taxon>
    </lineage>
</organism>
<accession>A0ABY2GXD0</accession>
<dbReference type="GeneID" id="300579687"/>
<keyword evidence="3" id="KW-1185">Reference proteome</keyword>
<dbReference type="EMBL" id="PPTA01000012">
    <property type="protein sequence ID" value="TFA99909.1"/>
    <property type="molecule type" value="Genomic_DNA"/>
</dbReference>
<feature type="compositionally biased region" description="Basic and acidic residues" evidence="1">
    <location>
        <begin position="1"/>
        <end position="10"/>
    </location>
</feature>
<feature type="compositionally biased region" description="Polar residues" evidence="1">
    <location>
        <begin position="28"/>
        <end position="37"/>
    </location>
</feature>
<feature type="region of interest" description="Disordered" evidence="1">
    <location>
        <begin position="1"/>
        <end position="52"/>
    </location>
</feature>
<dbReference type="Proteomes" id="UP001642720">
    <property type="component" value="Unassembled WGS sequence"/>
</dbReference>
<evidence type="ECO:0000313" key="3">
    <source>
        <dbReference type="Proteomes" id="UP001642720"/>
    </source>
</evidence>
<comment type="caution">
    <text evidence="2">The sequence shown here is derived from an EMBL/GenBank/DDBJ whole genome shotgun (WGS) entry which is preliminary data.</text>
</comment>
<name>A0ABY2GXD0_9HYPO</name>
<dbReference type="RefSeq" id="XP_073556111.1">
    <property type="nucleotide sequence ID" value="XM_073705237.1"/>
</dbReference>
<evidence type="ECO:0000256" key="1">
    <source>
        <dbReference type="SAM" id="MobiDB-lite"/>
    </source>
</evidence>